<feature type="domain" description="DUF3298" evidence="3">
    <location>
        <begin position="310"/>
        <end position="375"/>
    </location>
</feature>
<gene>
    <name evidence="5" type="ORF">J41TS4_12200</name>
</gene>
<dbReference type="Pfam" id="PF07833">
    <property type="entry name" value="Cu_amine_oxidN1"/>
    <property type="match status" value="1"/>
</dbReference>
<dbReference type="Pfam" id="PF13739">
    <property type="entry name" value="PdaC"/>
    <property type="match status" value="1"/>
</dbReference>
<evidence type="ECO:0000259" key="2">
    <source>
        <dbReference type="Pfam" id="PF07833"/>
    </source>
</evidence>
<reference evidence="5" key="1">
    <citation type="submission" date="2021-03" db="EMBL/GenBank/DDBJ databases">
        <title>Antimicrobial resistance genes in bacteria isolated from Japanese honey, and their potential for conferring macrolide and lincosamide resistance in the American foulbrood pathogen Paenibacillus larvae.</title>
        <authorList>
            <person name="Okamoto M."/>
            <person name="Kumagai M."/>
            <person name="Kanamori H."/>
            <person name="Takamatsu D."/>
        </authorList>
    </citation>
    <scope>NUCLEOTIDE SEQUENCE</scope>
    <source>
        <strain evidence="5">J41TS4</strain>
    </source>
</reference>
<dbReference type="Gene3D" id="3.30.457.10">
    <property type="entry name" value="Copper amine oxidase-like, N-terminal domain"/>
    <property type="match status" value="1"/>
</dbReference>
<evidence type="ECO:0000259" key="4">
    <source>
        <dbReference type="Pfam" id="PF13739"/>
    </source>
</evidence>
<keyword evidence="6" id="KW-1185">Reference proteome</keyword>
<dbReference type="InterPro" id="IPR021729">
    <property type="entry name" value="DUF3298"/>
</dbReference>
<evidence type="ECO:0000256" key="1">
    <source>
        <dbReference type="SAM" id="SignalP"/>
    </source>
</evidence>
<dbReference type="Proteomes" id="UP000678895">
    <property type="component" value="Unassembled WGS sequence"/>
</dbReference>
<evidence type="ECO:0008006" key="7">
    <source>
        <dbReference type="Google" id="ProtNLM"/>
    </source>
</evidence>
<feature type="signal peptide" evidence="1">
    <location>
        <begin position="1"/>
        <end position="24"/>
    </location>
</feature>
<dbReference type="InterPro" id="IPR025303">
    <property type="entry name" value="PdaC"/>
</dbReference>
<dbReference type="InterPro" id="IPR012854">
    <property type="entry name" value="Cu_amine_oxidase-like_N"/>
</dbReference>
<accession>A0A919XYP8</accession>
<dbReference type="InterPro" id="IPR036582">
    <property type="entry name" value="Mao_N_sf"/>
</dbReference>
<comment type="caution">
    <text evidence="5">The sequence shown here is derived from an EMBL/GenBank/DDBJ whole genome shotgun (WGS) entry which is preliminary data.</text>
</comment>
<dbReference type="Gene3D" id="3.30.565.40">
    <property type="entry name" value="Fervidobacterium nodosum Rt17-B1 like"/>
    <property type="match status" value="1"/>
</dbReference>
<feature type="domain" description="Deacetylase PdaC" evidence="4">
    <location>
        <begin position="202"/>
        <end position="286"/>
    </location>
</feature>
<proteinExistence type="predicted"/>
<protein>
    <recommendedName>
        <fullName evidence="7">DUF4163 domain-containing protein</fullName>
    </recommendedName>
</protein>
<feature type="domain" description="Copper amine oxidase-like N-terminal" evidence="2">
    <location>
        <begin position="87"/>
        <end position="176"/>
    </location>
</feature>
<evidence type="ECO:0000313" key="5">
    <source>
        <dbReference type="EMBL" id="GIO41462.1"/>
    </source>
</evidence>
<dbReference type="Pfam" id="PF11738">
    <property type="entry name" value="DUF3298"/>
    <property type="match status" value="1"/>
</dbReference>
<dbReference type="AlphaFoldDB" id="A0A919XYP8"/>
<sequence>MKKWIVITGSLLLAASVLNTGALAATADNLQTAAVTGSKLAGYESNMVMLTQAPAQTQQQTPKLNPGQAVKLTVKDKAVRWQGRQGEEDVLVPLEFIQKSLKIPVKHDPAAGVYTLTRRHVVVELKPGENGAEAVVNGSKQLLPYEWKVIDGKPYVSVNVVVDHLGVTSNWNQAKDALNLVPHKLNDVKITTQRLEKVIPEASIKVEYPQISGLRNKTAETSINALLQERAKSFVERALKETKENQPSPNGSPYEYLGNYTVTFNRGGLLSILEQTYAYTGGAHGISVREGLTFRLSDGKLLTLDEVLRKNPDFRKIVDPSIAKQLKQTEGYFGGFKTIGSNPDYYLKNNGVVIFFQLYDYLPYAYGFPEFYFPFPELYKSN</sequence>
<dbReference type="InterPro" id="IPR037126">
    <property type="entry name" value="PdaC/RsiV-like_sf"/>
</dbReference>
<feature type="chain" id="PRO_5037277780" description="DUF4163 domain-containing protein" evidence="1">
    <location>
        <begin position="25"/>
        <end position="382"/>
    </location>
</feature>
<dbReference type="RefSeq" id="WP_301625666.1">
    <property type="nucleotide sequence ID" value="NZ_BORS01000003.1"/>
</dbReference>
<name>A0A919XYP8_9BACL</name>
<evidence type="ECO:0000259" key="3">
    <source>
        <dbReference type="Pfam" id="PF11738"/>
    </source>
</evidence>
<evidence type="ECO:0000313" key="6">
    <source>
        <dbReference type="Proteomes" id="UP000678895"/>
    </source>
</evidence>
<dbReference type="Gene3D" id="3.90.640.20">
    <property type="entry name" value="Heat-shock cognate protein, ATPase"/>
    <property type="match status" value="1"/>
</dbReference>
<dbReference type="SUPFAM" id="SSF55383">
    <property type="entry name" value="Copper amine oxidase, domain N"/>
    <property type="match status" value="1"/>
</dbReference>
<dbReference type="EMBL" id="BORS01000003">
    <property type="protein sequence ID" value="GIO41462.1"/>
    <property type="molecule type" value="Genomic_DNA"/>
</dbReference>
<organism evidence="5 6">
    <name type="scientific">Paenibacillus apis</name>
    <dbReference type="NCBI Taxonomy" id="1792174"/>
    <lineage>
        <taxon>Bacteria</taxon>
        <taxon>Bacillati</taxon>
        <taxon>Bacillota</taxon>
        <taxon>Bacilli</taxon>
        <taxon>Bacillales</taxon>
        <taxon>Paenibacillaceae</taxon>
        <taxon>Paenibacillus</taxon>
    </lineage>
</organism>
<keyword evidence="1" id="KW-0732">Signal</keyword>